<feature type="domain" description="HTH araC/xylS-type" evidence="3">
    <location>
        <begin position="137"/>
        <end position="234"/>
    </location>
</feature>
<dbReference type="InterPro" id="IPR009057">
    <property type="entry name" value="Homeodomain-like_sf"/>
</dbReference>
<dbReference type="GO" id="GO:0008168">
    <property type="term" value="F:methyltransferase activity"/>
    <property type="evidence" value="ECO:0007669"/>
    <property type="project" value="UniProtKB-KW"/>
</dbReference>
<proteinExistence type="predicted"/>
<comment type="caution">
    <text evidence="4">The sequence shown here is derived from an EMBL/GenBank/DDBJ whole genome shotgun (WGS) entry which is preliminary data.</text>
</comment>
<keyword evidence="5" id="KW-1185">Reference proteome</keyword>
<keyword evidence="4" id="KW-0808">Transferase</keyword>
<dbReference type="SMART" id="SM00342">
    <property type="entry name" value="HTH_ARAC"/>
    <property type="match status" value="1"/>
</dbReference>
<dbReference type="GO" id="GO:0032259">
    <property type="term" value="P:methylation"/>
    <property type="evidence" value="ECO:0007669"/>
    <property type="project" value="UniProtKB-KW"/>
</dbReference>
<accession>A0ABS4Q0Z0</accession>
<keyword evidence="4" id="KW-0489">Methyltransferase</keyword>
<dbReference type="PANTHER" id="PTHR43436:SF1">
    <property type="entry name" value="TRANSCRIPTIONAL REGULATORY PROTEIN"/>
    <property type="match status" value="1"/>
</dbReference>
<dbReference type="InterPro" id="IPR018060">
    <property type="entry name" value="HTH_AraC"/>
</dbReference>
<dbReference type="RefSeq" id="WP_308158964.1">
    <property type="nucleotide sequence ID" value="NZ_JAGGMS010000001.1"/>
</dbReference>
<name>A0ABS4Q0Z0_9PSEU</name>
<dbReference type="Proteomes" id="UP000741013">
    <property type="component" value="Unassembled WGS sequence"/>
</dbReference>
<dbReference type="EMBL" id="JAGGMS010000001">
    <property type="protein sequence ID" value="MBP2185329.1"/>
    <property type="molecule type" value="Genomic_DNA"/>
</dbReference>
<evidence type="ECO:0000259" key="3">
    <source>
        <dbReference type="PROSITE" id="PS01124"/>
    </source>
</evidence>
<gene>
    <name evidence="4" type="ORF">JOM49_006855</name>
</gene>
<evidence type="ECO:0000313" key="5">
    <source>
        <dbReference type="Proteomes" id="UP000741013"/>
    </source>
</evidence>
<dbReference type="SUPFAM" id="SSF46689">
    <property type="entry name" value="Homeodomain-like"/>
    <property type="match status" value="1"/>
</dbReference>
<keyword evidence="2" id="KW-0804">Transcription</keyword>
<dbReference type="PANTHER" id="PTHR43436">
    <property type="entry name" value="ARAC-FAMILY TRANSCRIPTIONAL REGULATOR"/>
    <property type="match status" value="1"/>
</dbReference>
<evidence type="ECO:0000256" key="1">
    <source>
        <dbReference type="ARBA" id="ARBA00023015"/>
    </source>
</evidence>
<organism evidence="4 5">
    <name type="scientific">Amycolatopsis magusensis</name>
    <dbReference type="NCBI Taxonomy" id="882444"/>
    <lineage>
        <taxon>Bacteria</taxon>
        <taxon>Bacillati</taxon>
        <taxon>Actinomycetota</taxon>
        <taxon>Actinomycetes</taxon>
        <taxon>Pseudonocardiales</taxon>
        <taxon>Pseudonocardiaceae</taxon>
        <taxon>Amycolatopsis</taxon>
    </lineage>
</organism>
<evidence type="ECO:0000313" key="4">
    <source>
        <dbReference type="EMBL" id="MBP2185329.1"/>
    </source>
</evidence>
<dbReference type="PROSITE" id="PS01124">
    <property type="entry name" value="HTH_ARAC_FAMILY_2"/>
    <property type="match status" value="1"/>
</dbReference>
<dbReference type="Gene3D" id="1.10.10.60">
    <property type="entry name" value="Homeodomain-like"/>
    <property type="match status" value="1"/>
</dbReference>
<dbReference type="Pfam" id="PF12833">
    <property type="entry name" value="HTH_18"/>
    <property type="match status" value="1"/>
</dbReference>
<evidence type="ECO:0000256" key="2">
    <source>
        <dbReference type="ARBA" id="ARBA00023163"/>
    </source>
</evidence>
<keyword evidence="1" id="KW-0805">Transcription regulation</keyword>
<reference evidence="4 5" key="1">
    <citation type="submission" date="2021-03" db="EMBL/GenBank/DDBJ databases">
        <title>Sequencing the genomes of 1000 actinobacteria strains.</title>
        <authorList>
            <person name="Klenk H.-P."/>
        </authorList>
    </citation>
    <scope>NUCLEOTIDE SEQUENCE [LARGE SCALE GENOMIC DNA]</scope>
    <source>
        <strain evidence="4 5">DSM 45510</strain>
    </source>
</reference>
<protein>
    <submittedName>
        <fullName evidence="4">Methylphosphotriester-DNA--protein-cysteine methyltransferase</fullName>
    </submittedName>
</protein>
<sequence length="244" mass="26282">MNDVALPETCCAEATVWVGLGRAAYLGPSLRLREHSGSVHCFALGLDAPFTINGEPGVRSALIPARTPNHLESAGGRMLFLYRDPSTAWLDGLRARMTALDSVHIGHRDELVLAEEARGGRLPLLSPLTELADARISAALRLLRADREGRLSVAEVAKAVNLSASRLQHLFSAHTGTSFRRYRLWARMQHVGAAVSAGHTLTTAAVDAGFASPGHFSDSFRTMFGLSATRLLTPATRLVVLDRP</sequence>